<organism evidence="1 2">
    <name type="scientific">Perkinsus olseni</name>
    <name type="common">Perkinsus atlanticus</name>
    <dbReference type="NCBI Taxonomy" id="32597"/>
    <lineage>
        <taxon>Eukaryota</taxon>
        <taxon>Sar</taxon>
        <taxon>Alveolata</taxon>
        <taxon>Perkinsozoa</taxon>
        <taxon>Perkinsea</taxon>
        <taxon>Perkinsida</taxon>
        <taxon>Perkinsidae</taxon>
        <taxon>Perkinsus</taxon>
    </lineage>
</organism>
<dbReference type="EMBL" id="JABANN010003038">
    <property type="protein sequence ID" value="KAF4646870.1"/>
    <property type="molecule type" value="Genomic_DNA"/>
</dbReference>
<comment type="caution">
    <text evidence="1">The sequence shown here is derived from an EMBL/GenBank/DDBJ whole genome shotgun (WGS) entry which is preliminary data.</text>
</comment>
<evidence type="ECO:0000313" key="2">
    <source>
        <dbReference type="Proteomes" id="UP000572268"/>
    </source>
</evidence>
<proteinExistence type="predicted"/>
<dbReference type="Proteomes" id="UP000572268">
    <property type="component" value="Unassembled WGS sequence"/>
</dbReference>
<accession>A0A7J6KIS4</accession>
<evidence type="ECO:0000313" key="1">
    <source>
        <dbReference type="EMBL" id="KAF4646870.1"/>
    </source>
</evidence>
<sequence>EACREYEIDIPRVDEGILLGTGISITESELVIDCKGAERWEKVEKYLDKDETRRSKAAAFSAAGAWGHDPVSGHPQRRLQADLLRAITGKVYSSLGWHENFRPNLMSKEGGAVFAQKLVRSSGILSSDVGTGDRCISARLGVLFVGYPGTGP</sequence>
<gene>
    <name evidence="1" type="ORF">FOL46_005071</name>
</gene>
<reference evidence="1 2" key="1">
    <citation type="submission" date="2020-04" db="EMBL/GenBank/DDBJ databases">
        <title>Perkinsus olseni comparative genomics.</title>
        <authorList>
            <person name="Bogema D.R."/>
        </authorList>
    </citation>
    <scope>NUCLEOTIDE SEQUENCE [LARGE SCALE GENOMIC DNA]</scope>
    <source>
        <strain evidence="1">ATCC PRA-31</strain>
    </source>
</reference>
<feature type="non-terminal residue" evidence="1">
    <location>
        <position position="152"/>
    </location>
</feature>
<protein>
    <submittedName>
        <fullName evidence="1">Uncharacterized protein</fullName>
    </submittedName>
</protein>
<dbReference type="AlphaFoldDB" id="A0A7J6KIS4"/>
<feature type="non-terminal residue" evidence="1">
    <location>
        <position position="1"/>
    </location>
</feature>
<name>A0A7J6KIS4_PEROL</name>